<keyword evidence="3 6" id="KW-0812">Transmembrane</keyword>
<evidence type="ECO:0000259" key="7">
    <source>
        <dbReference type="PROSITE" id="PS50928"/>
    </source>
</evidence>
<keyword evidence="4 6" id="KW-1133">Transmembrane helix</keyword>
<dbReference type="Pfam" id="PF00528">
    <property type="entry name" value="BPD_transp_1"/>
    <property type="match status" value="1"/>
</dbReference>
<dbReference type="InterPro" id="IPR035906">
    <property type="entry name" value="MetI-like_sf"/>
</dbReference>
<dbReference type="RefSeq" id="WP_158538373.1">
    <property type="nucleotide sequence ID" value="NZ_QQAY01000006.1"/>
</dbReference>
<keyword evidence="2 6" id="KW-0813">Transport</keyword>
<dbReference type="PANTHER" id="PTHR43839:SF3">
    <property type="entry name" value="OLIGOPEPTIDE ABC TRANSPORTER, PERMEASE PROTEIN"/>
    <property type="match status" value="1"/>
</dbReference>
<dbReference type="EMBL" id="QQAY01000006">
    <property type="protein sequence ID" value="RDI41948.1"/>
    <property type="molecule type" value="Genomic_DNA"/>
</dbReference>
<feature type="transmembrane region" description="Helical" evidence="6">
    <location>
        <begin position="272"/>
        <end position="295"/>
    </location>
</feature>
<comment type="caution">
    <text evidence="8">The sequence shown here is derived from an EMBL/GenBank/DDBJ whole genome shotgun (WGS) entry which is preliminary data.</text>
</comment>
<feature type="transmembrane region" description="Helical" evidence="6">
    <location>
        <begin position="114"/>
        <end position="134"/>
    </location>
</feature>
<gene>
    <name evidence="8" type="ORF">DFR59_106107</name>
</gene>
<evidence type="ECO:0000256" key="5">
    <source>
        <dbReference type="ARBA" id="ARBA00023136"/>
    </source>
</evidence>
<evidence type="ECO:0000256" key="4">
    <source>
        <dbReference type="ARBA" id="ARBA00022989"/>
    </source>
</evidence>
<evidence type="ECO:0000256" key="1">
    <source>
        <dbReference type="ARBA" id="ARBA00004141"/>
    </source>
</evidence>
<dbReference type="InterPro" id="IPR000515">
    <property type="entry name" value="MetI-like"/>
</dbReference>
<dbReference type="PANTHER" id="PTHR43839">
    <property type="entry name" value="OPPC IN A BINDING PROTEIN-DEPENDENT TRANSPORT SYSTEM"/>
    <property type="match status" value="1"/>
</dbReference>
<dbReference type="AlphaFoldDB" id="A0A370GDS7"/>
<dbReference type="Proteomes" id="UP000255326">
    <property type="component" value="Unassembled WGS sequence"/>
</dbReference>
<feature type="transmembrane region" description="Helical" evidence="6">
    <location>
        <begin position="9"/>
        <end position="30"/>
    </location>
</feature>
<sequence>MKSVWKNPWFLIGFIFITGILIASFVYSGVTDNQVPKYRWIYDADGKIIGGSPQPPSWKTPLGTDKLGYDMFAKAIMGAKYTILAAISVAALRILVAVPIGMVMGVYFKKGKRYVNGFIDSFHFIPFTILAYYLLHPILWMPQGGFQTSMFERIALEVIILALLTVPVISVLISNEAGRVIEQEFVLASRTLGAGKMRLIFKHVFPALREKVFVLFGQQMMQTLIVFAHLGLLQLFLGGTKVSYDPYFGDPPQTISNEWSGLIGDTYKLLEWIPWVPLTPIVCFALTMIAVSFMIEGYVQSTTGHSHYFKKGKRKKKKPEAALAAKEIAKPEELQLYRKSS</sequence>
<dbReference type="OrthoDB" id="2351941at2"/>
<keyword evidence="9" id="KW-1185">Reference proteome</keyword>
<dbReference type="GO" id="GO:0055085">
    <property type="term" value="P:transmembrane transport"/>
    <property type="evidence" value="ECO:0007669"/>
    <property type="project" value="InterPro"/>
</dbReference>
<accession>A0A370GDS7</accession>
<evidence type="ECO:0000313" key="9">
    <source>
        <dbReference type="Proteomes" id="UP000255326"/>
    </source>
</evidence>
<dbReference type="Gene3D" id="1.10.3720.10">
    <property type="entry name" value="MetI-like"/>
    <property type="match status" value="1"/>
</dbReference>
<dbReference type="CDD" id="cd06261">
    <property type="entry name" value="TM_PBP2"/>
    <property type="match status" value="1"/>
</dbReference>
<feature type="transmembrane region" description="Helical" evidence="6">
    <location>
        <begin position="154"/>
        <end position="173"/>
    </location>
</feature>
<evidence type="ECO:0000313" key="8">
    <source>
        <dbReference type="EMBL" id="RDI41948.1"/>
    </source>
</evidence>
<proteinExistence type="inferred from homology"/>
<dbReference type="GO" id="GO:0005886">
    <property type="term" value="C:plasma membrane"/>
    <property type="evidence" value="ECO:0007669"/>
    <property type="project" value="UniProtKB-SubCell"/>
</dbReference>
<keyword evidence="5 6" id="KW-0472">Membrane</keyword>
<feature type="transmembrane region" description="Helical" evidence="6">
    <location>
        <begin position="81"/>
        <end position="107"/>
    </location>
</feature>
<comment type="similarity">
    <text evidence="6">Belongs to the binding-protein-dependent transport system permease family.</text>
</comment>
<protein>
    <submittedName>
        <fullName evidence="8">Peptide/nickel transport system permease protein</fullName>
    </submittedName>
</protein>
<evidence type="ECO:0000256" key="3">
    <source>
        <dbReference type="ARBA" id="ARBA00022692"/>
    </source>
</evidence>
<evidence type="ECO:0000256" key="2">
    <source>
        <dbReference type="ARBA" id="ARBA00022448"/>
    </source>
</evidence>
<evidence type="ECO:0000256" key="6">
    <source>
        <dbReference type="RuleBase" id="RU363032"/>
    </source>
</evidence>
<name>A0A370GDS7_9BACI</name>
<comment type="subcellular location">
    <subcellularLocation>
        <location evidence="6">Cell membrane</location>
        <topology evidence="6">Multi-pass membrane protein</topology>
    </subcellularLocation>
    <subcellularLocation>
        <location evidence="1">Membrane</location>
        <topology evidence="1">Multi-pass membrane protein</topology>
    </subcellularLocation>
</comment>
<feature type="domain" description="ABC transmembrane type-1" evidence="7">
    <location>
        <begin position="83"/>
        <end position="295"/>
    </location>
</feature>
<dbReference type="SUPFAM" id="SSF161098">
    <property type="entry name" value="MetI-like"/>
    <property type="match status" value="1"/>
</dbReference>
<organism evidence="8 9">
    <name type="scientific">Falsibacillus pallidus</name>
    <dbReference type="NCBI Taxonomy" id="493781"/>
    <lineage>
        <taxon>Bacteria</taxon>
        <taxon>Bacillati</taxon>
        <taxon>Bacillota</taxon>
        <taxon>Bacilli</taxon>
        <taxon>Bacillales</taxon>
        <taxon>Bacillaceae</taxon>
        <taxon>Falsibacillus</taxon>
    </lineage>
</organism>
<reference evidence="8 9" key="1">
    <citation type="submission" date="2018-07" db="EMBL/GenBank/DDBJ databases">
        <title>Genomic Encyclopedia of Type Strains, Phase IV (KMG-IV): sequencing the most valuable type-strain genomes for metagenomic binning, comparative biology and taxonomic classification.</title>
        <authorList>
            <person name="Goeker M."/>
        </authorList>
    </citation>
    <scope>NUCLEOTIDE SEQUENCE [LARGE SCALE GENOMIC DNA]</scope>
    <source>
        <strain evidence="8 9">DSM 25281</strain>
    </source>
</reference>
<feature type="transmembrane region" description="Helical" evidence="6">
    <location>
        <begin position="212"/>
        <end position="237"/>
    </location>
</feature>
<dbReference type="PROSITE" id="PS50928">
    <property type="entry name" value="ABC_TM1"/>
    <property type="match status" value="1"/>
</dbReference>